<sequence>MDVLDPVAVGPRASTLAIIVSGPPGCPAYSGEIRKVLRGRRTVADVTHVVNVIPVKDARLIPERLGKYFGDVGEVCRRWLMCNLGRKSLQFVYGV</sequence>
<evidence type="ECO:0000313" key="2">
    <source>
        <dbReference type="Proteomes" id="UP001458880"/>
    </source>
</evidence>
<dbReference type="EMBL" id="JASPKY010000074">
    <property type="protein sequence ID" value="KAK9739508.1"/>
    <property type="molecule type" value="Genomic_DNA"/>
</dbReference>
<dbReference type="Proteomes" id="UP001458880">
    <property type="component" value="Unassembled WGS sequence"/>
</dbReference>
<organism evidence="1 2">
    <name type="scientific">Popillia japonica</name>
    <name type="common">Japanese beetle</name>
    <dbReference type="NCBI Taxonomy" id="7064"/>
    <lineage>
        <taxon>Eukaryota</taxon>
        <taxon>Metazoa</taxon>
        <taxon>Ecdysozoa</taxon>
        <taxon>Arthropoda</taxon>
        <taxon>Hexapoda</taxon>
        <taxon>Insecta</taxon>
        <taxon>Pterygota</taxon>
        <taxon>Neoptera</taxon>
        <taxon>Endopterygota</taxon>
        <taxon>Coleoptera</taxon>
        <taxon>Polyphaga</taxon>
        <taxon>Scarabaeiformia</taxon>
        <taxon>Scarabaeidae</taxon>
        <taxon>Rutelinae</taxon>
        <taxon>Popillia</taxon>
    </lineage>
</organism>
<keyword evidence="2" id="KW-1185">Reference proteome</keyword>
<comment type="caution">
    <text evidence="1">The sequence shown here is derived from an EMBL/GenBank/DDBJ whole genome shotgun (WGS) entry which is preliminary data.</text>
</comment>
<evidence type="ECO:0000313" key="1">
    <source>
        <dbReference type="EMBL" id="KAK9739508.1"/>
    </source>
</evidence>
<dbReference type="AlphaFoldDB" id="A0AAW1M0R6"/>
<proteinExistence type="predicted"/>
<reference evidence="1 2" key="1">
    <citation type="journal article" date="2024" name="BMC Genomics">
        <title>De novo assembly and annotation of Popillia japonica's genome with initial clues to its potential as an invasive pest.</title>
        <authorList>
            <person name="Cucini C."/>
            <person name="Boschi S."/>
            <person name="Funari R."/>
            <person name="Cardaioli E."/>
            <person name="Iannotti N."/>
            <person name="Marturano G."/>
            <person name="Paoli F."/>
            <person name="Bruttini M."/>
            <person name="Carapelli A."/>
            <person name="Frati F."/>
            <person name="Nardi F."/>
        </authorList>
    </citation>
    <scope>NUCLEOTIDE SEQUENCE [LARGE SCALE GENOMIC DNA]</scope>
    <source>
        <strain evidence="1">DMR45628</strain>
    </source>
</reference>
<protein>
    <submittedName>
        <fullName evidence="1">Uncharacterized protein</fullName>
    </submittedName>
</protein>
<name>A0AAW1M0R6_POPJA</name>
<accession>A0AAW1M0R6</accession>
<gene>
    <name evidence="1" type="ORF">QE152_g8973</name>
</gene>